<reference evidence="1 2" key="1">
    <citation type="submission" date="2023-03" db="EMBL/GenBank/DDBJ databases">
        <title>High-quality genome of Scylla paramamosain provides insights in environmental adaptation.</title>
        <authorList>
            <person name="Zhang L."/>
        </authorList>
    </citation>
    <scope>NUCLEOTIDE SEQUENCE [LARGE SCALE GENOMIC DNA]</scope>
    <source>
        <strain evidence="1">LZ_2023a</strain>
        <tissue evidence="1">Muscle</tissue>
    </source>
</reference>
<protein>
    <submittedName>
        <fullName evidence="1">Uncharacterized protein</fullName>
    </submittedName>
</protein>
<evidence type="ECO:0000313" key="1">
    <source>
        <dbReference type="EMBL" id="KAK8406412.1"/>
    </source>
</evidence>
<sequence length="164" mass="17564">MSNLQAMGLHLSPHCLGLVKSAAVNGHCGKHLWYGSPHRMLKIDSDTLHSNIGAQRLGCGAHWGASTSLRVDAPQLTGRIDLGRIVTGADGPATGTSTPALQLEGPTKATGAAPKLAKSAVCTLQTFAFPTKPHHRYAGFCTRSLIFHTCHHHLCYFPHPCRRT</sequence>
<name>A0AAW0V6V0_SCYPA</name>
<dbReference type="Proteomes" id="UP001487740">
    <property type="component" value="Unassembled WGS sequence"/>
</dbReference>
<evidence type="ECO:0000313" key="2">
    <source>
        <dbReference type="Proteomes" id="UP001487740"/>
    </source>
</evidence>
<organism evidence="1 2">
    <name type="scientific">Scylla paramamosain</name>
    <name type="common">Mud crab</name>
    <dbReference type="NCBI Taxonomy" id="85552"/>
    <lineage>
        <taxon>Eukaryota</taxon>
        <taxon>Metazoa</taxon>
        <taxon>Ecdysozoa</taxon>
        <taxon>Arthropoda</taxon>
        <taxon>Crustacea</taxon>
        <taxon>Multicrustacea</taxon>
        <taxon>Malacostraca</taxon>
        <taxon>Eumalacostraca</taxon>
        <taxon>Eucarida</taxon>
        <taxon>Decapoda</taxon>
        <taxon>Pleocyemata</taxon>
        <taxon>Brachyura</taxon>
        <taxon>Eubrachyura</taxon>
        <taxon>Portunoidea</taxon>
        <taxon>Portunidae</taxon>
        <taxon>Portuninae</taxon>
        <taxon>Scylla</taxon>
    </lineage>
</organism>
<comment type="caution">
    <text evidence="1">The sequence shown here is derived from an EMBL/GenBank/DDBJ whole genome shotgun (WGS) entry which is preliminary data.</text>
</comment>
<dbReference type="AlphaFoldDB" id="A0AAW0V6V0"/>
<gene>
    <name evidence="1" type="ORF">O3P69_007233</name>
</gene>
<proteinExistence type="predicted"/>
<keyword evidence="2" id="KW-1185">Reference proteome</keyword>
<dbReference type="EMBL" id="JARAKH010000002">
    <property type="protein sequence ID" value="KAK8406412.1"/>
    <property type="molecule type" value="Genomic_DNA"/>
</dbReference>
<accession>A0AAW0V6V0</accession>